<proteinExistence type="predicted"/>
<dbReference type="SUPFAM" id="SSF54909">
    <property type="entry name" value="Dimeric alpha+beta barrel"/>
    <property type="match status" value="1"/>
</dbReference>
<dbReference type="AlphaFoldDB" id="A0A099K9U6"/>
<dbReference type="InterPro" id="IPR011008">
    <property type="entry name" value="Dimeric_a/b-barrel"/>
</dbReference>
<dbReference type="Proteomes" id="UP000029843">
    <property type="component" value="Unassembled WGS sequence"/>
</dbReference>
<protein>
    <recommendedName>
        <fullName evidence="3">ABM domain-containing protein</fullName>
    </recommendedName>
</protein>
<gene>
    <name evidence="1" type="ORF">ND2E_0959</name>
</gene>
<name>A0A099K9U6_COLPS</name>
<organism evidence="1 2">
    <name type="scientific">Colwellia psychrerythraea</name>
    <name type="common">Vibrio psychroerythus</name>
    <dbReference type="NCBI Taxonomy" id="28229"/>
    <lineage>
        <taxon>Bacteria</taxon>
        <taxon>Pseudomonadati</taxon>
        <taxon>Pseudomonadota</taxon>
        <taxon>Gammaproteobacteria</taxon>
        <taxon>Alteromonadales</taxon>
        <taxon>Colwelliaceae</taxon>
        <taxon>Colwellia</taxon>
    </lineage>
</organism>
<comment type="caution">
    <text evidence="1">The sequence shown here is derived from an EMBL/GenBank/DDBJ whole genome shotgun (WGS) entry which is preliminary data.</text>
</comment>
<reference evidence="1 2" key="1">
    <citation type="submission" date="2014-08" db="EMBL/GenBank/DDBJ databases">
        <title>Genomic and Phenotypic Diversity of Colwellia psychrerythraea strains from Disparate Marine Basins.</title>
        <authorList>
            <person name="Techtmann S.M."/>
            <person name="Stelling S.C."/>
            <person name="Utturkar S.M."/>
            <person name="Alshibli N."/>
            <person name="Harris A."/>
            <person name="Brown S.D."/>
            <person name="Hazen T.C."/>
        </authorList>
    </citation>
    <scope>NUCLEOTIDE SEQUENCE [LARGE SCALE GENOMIC DNA]</scope>
    <source>
        <strain evidence="1 2">ND2E</strain>
    </source>
</reference>
<dbReference type="OrthoDB" id="7063553at2"/>
<accession>A0A099K9U6</accession>
<sequence>MNIEKSNEIIELVVYTIKPDMNSVYVNTAIEKFRKLVMGFEGFISYEFYQSCRSKNIFMDFVRWESLEFAEEAAKQVKILQKSPEYNEYLDSFASLEIFNHFNQVKAWS</sequence>
<dbReference type="RefSeq" id="WP_033096028.1">
    <property type="nucleotide sequence ID" value="NZ_JQED01000057.1"/>
</dbReference>
<dbReference type="PATRIC" id="fig|28229.4.peg.4454"/>
<evidence type="ECO:0008006" key="3">
    <source>
        <dbReference type="Google" id="ProtNLM"/>
    </source>
</evidence>
<dbReference type="Gene3D" id="3.30.70.100">
    <property type="match status" value="1"/>
</dbReference>
<evidence type="ECO:0000313" key="1">
    <source>
        <dbReference type="EMBL" id="KGJ86393.1"/>
    </source>
</evidence>
<evidence type="ECO:0000313" key="2">
    <source>
        <dbReference type="Proteomes" id="UP000029843"/>
    </source>
</evidence>
<dbReference type="EMBL" id="JQED01000057">
    <property type="protein sequence ID" value="KGJ86393.1"/>
    <property type="molecule type" value="Genomic_DNA"/>
</dbReference>